<sequence>MLPSDLQSTKDMLRPHFLQDSKDMGVGTQRRIGSPGREGISGNGGGPTHSSPQSVHVNRPSFSGIPFGDFSALTNSLHLHHSNPSDCAHRADARSPNEGGLRLVEPMVSAGLQSRPSPLLSSNPLTSFPMCSVPMPLVDASLMLSSPQFQGLLPGLNSPLSGLMPNSQVNYCPPPSCPSVRQSEASESAGRPTANDCSPPTTSSFPEAFLGPLPGMAPPPPCSLPSATELNGFSAARAWLSSFANL</sequence>
<dbReference type="OrthoDB" id="117690at2759"/>
<keyword evidence="3" id="KW-1185">Reference proteome</keyword>
<accession>A0A3P6PHA8</accession>
<reference evidence="2 3" key="1">
    <citation type="submission" date="2018-11" db="EMBL/GenBank/DDBJ databases">
        <authorList>
            <consortium name="Pathogen Informatics"/>
        </authorList>
    </citation>
    <scope>NUCLEOTIDE SEQUENCE [LARGE SCALE GENOMIC DNA]</scope>
</reference>
<name>A0A3P6PHA8_DIBLA</name>
<dbReference type="Proteomes" id="UP000281553">
    <property type="component" value="Unassembled WGS sequence"/>
</dbReference>
<dbReference type="EMBL" id="UYRU01001160">
    <property type="protein sequence ID" value="VDK31250.1"/>
    <property type="molecule type" value="Genomic_DNA"/>
</dbReference>
<protein>
    <submittedName>
        <fullName evidence="2">Uncharacterized protein</fullName>
    </submittedName>
</protein>
<evidence type="ECO:0000313" key="2">
    <source>
        <dbReference type="EMBL" id="VDK31250.1"/>
    </source>
</evidence>
<feature type="non-terminal residue" evidence="2">
    <location>
        <position position="246"/>
    </location>
</feature>
<feature type="region of interest" description="Disordered" evidence="1">
    <location>
        <begin position="1"/>
        <end position="60"/>
    </location>
</feature>
<gene>
    <name evidence="2" type="ORF">DILT_LOCUS303</name>
</gene>
<feature type="compositionally biased region" description="Basic and acidic residues" evidence="1">
    <location>
        <begin position="11"/>
        <end position="23"/>
    </location>
</feature>
<organism evidence="2 3">
    <name type="scientific">Dibothriocephalus latus</name>
    <name type="common">Fish tapeworm</name>
    <name type="synonym">Diphyllobothrium latum</name>
    <dbReference type="NCBI Taxonomy" id="60516"/>
    <lineage>
        <taxon>Eukaryota</taxon>
        <taxon>Metazoa</taxon>
        <taxon>Spiralia</taxon>
        <taxon>Lophotrochozoa</taxon>
        <taxon>Platyhelminthes</taxon>
        <taxon>Cestoda</taxon>
        <taxon>Eucestoda</taxon>
        <taxon>Diphyllobothriidea</taxon>
        <taxon>Diphyllobothriidae</taxon>
        <taxon>Dibothriocephalus</taxon>
    </lineage>
</organism>
<feature type="region of interest" description="Disordered" evidence="1">
    <location>
        <begin position="174"/>
        <end position="203"/>
    </location>
</feature>
<proteinExistence type="predicted"/>
<dbReference type="AlphaFoldDB" id="A0A3P6PHA8"/>
<feature type="compositionally biased region" description="Polar residues" evidence="1">
    <location>
        <begin position="1"/>
        <end position="10"/>
    </location>
</feature>
<evidence type="ECO:0000256" key="1">
    <source>
        <dbReference type="SAM" id="MobiDB-lite"/>
    </source>
</evidence>
<evidence type="ECO:0000313" key="3">
    <source>
        <dbReference type="Proteomes" id="UP000281553"/>
    </source>
</evidence>